<dbReference type="InterPro" id="IPR016181">
    <property type="entry name" value="Acyl_CoA_acyltransferase"/>
</dbReference>
<dbReference type="EMBL" id="QTUC01000001">
    <property type="protein sequence ID" value="REF37103.1"/>
    <property type="molecule type" value="Genomic_DNA"/>
</dbReference>
<dbReference type="Proteomes" id="UP000256485">
    <property type="component" value="Unassembled WGS sequence"/>
</dbReference>
<name>A0A3D9V8S4_THECX</name>
<accession>A0A3D9V8S4</accession>
<keyword evidence="2" id="KW-0808">Transferase</keyword>
<organism evidence="2 3">
    <name type="scientific">Thermasporomyces composti</name>
    <dbReference type="NCBI Taxonomy" id="696763"/>
    <lineage>
        <taxon>Bacteria</taxon>
        <taxon>Bacillati</taxon>
        <taxon>Actinomycetota</taxon>
        <taxon>Actinomycetes</taxon>
        <taxon>Propionibacteriales</taxon>
        <taxon>Nocardioidaceae</taxon>
        <taxon>Thermasporomyces</taxon>
    </lineage>
</organism>
<dbReference type="PROSITE" id="PS51186">
    <property type="entry name" value="GNAT"/>
    <property type="match status" value="1"/>
</dbReference>
<dbReference type="Gene3D" id="3.40.630.30">
    <property type="match status" value="1"/>
</dbReference>
<protein>
    <submittedName>
        <fullName evidence="2">Acetyltransferase (GNAT) family protein</fullName>
    </submittedName>
</protein>
<sequence>MPSTREVTSADELRRCSDGDSVVLWAAQGMAPGVRAWRRGDAVAVAAPFVACRNRLAVRGPADQVAALVTEVLGIVGPTYRLFGDDSLVTAVAERVPDLSHYGSWGWMELNGPPRQASADHAGQSPDGRGDVRWLGQSWEGPVAELLDVAYPGSWVRPGMSAVRRWAGAFTADGDLAAVCADAWAAPEVGYVGGVAAHPRWRGRGYARAVLRFAVDALLAEHGRVALMVDSENSAAVTLYERCGFRWRTVAAAGLTARRAA</sequence>
<dbReference type="OrthoDB" id="3700890at2"/>
<dbReference type="GO" id="GO:0016747">
    <property type="term" value="F:acyltransferase activity, transferring groups other than amino-acyl groups"/>
    <property type="evidence" value="ECO:0007669"/>
    <property type="project" value="InterPro"/>
</dbReference>
<evidence type="ECO:0000313" key="3">
    <source>
        <dbReference type="Proteomes" id="UP000256485"/>
    </source>
</evidence>
<dbReference type="InterPro" id="IPR000182">
    <property type="entry name" value="GNAT_dom"/>
</dbReference>
<feature type="domain" description="N-acetyltransferase" evidence="1">
    <location>
        <begin position="130"/>
        <end position="261"/>
    </location>
</feature>
<evidence type="ECO:0000259" key="1">
    <source>
        <dbReference type="PROSITE" id="PS51186"/>
    </source>
</evidence>
<reference evidence="2 3" key="1">
    <citation type="submission" date="2018-08" db="EMBL/GenBank/DDBJ databases">
        <title>Sequencing the genomes of 1000 actinobacteria strains.</title>
        <authorList>
            <person name="Klenk H.-P."/>
        </authorList>
    </citation>
    <scope>NUCLEOTIDE SEQUENCE [LARGE SCALE GENOMIC DNA]</scope>
    <source>
        <strain evidence="2 3">DSM 22891</strain>
    </source>
</reference>
<gene>
    <name evidence="2" type="ORF">DFJ64_2539</name>
</gene>
<dbReference type="SUPFAM" id="SSF55729">
    <property type="entry name" value="Acyl-CoA N-acyltransferases (Nat)"/>
    <property type="match status" value="1"/>
</dbReference>
<dbReference type="AlphaFoldDB" id="A0A3D9V8S4"/>
<keyword evidence="3" id="KW-1185">Reference proteome</keyword>
<comment type="caution">
    <text evidence="2">The sequence shown here is derived from an EMBL/GenBank/DDBJ whole genome shotgun (WGS) entry which is preliminary data.</text>
</comment>
<evidence type="ECO:0000313" key="2">
    <source>
        <dbReference type="EMBL" id="REF37103.1"/>
    </source>
</evidence>
<proteinExistence type="predicted"/>
<dbReference type="Pfam" id="PF00583">
    <property type="entry name" value="Acetyltransf_1"/>
    <property type="match status" value="1"/>
</dbReference>
<dbReference type="CDD" id="cd04301">
    <property type="entry name" value="NAT_SF"/>
    <property type="match status" value="1"/>
</dbReference>